<dbReference type="GeneID" id="40334142"/>
<accession>A0A3R7K7P3</accession>
<organism evidence="1 2">
    <name type="scientific">Trypanosoma rangeli</name>
    <dbReference type="NCBI Taxonomy" id="5698"/>
    <lineage>
        <taxon>Eukaryota</taxon>
        <taxon>Discoba</taxon>
        <taxon>Euglenozoa</taxon>
        <taxon>Kinetoplastea</taxon>
        <taxon>Metakinetoplastina</taxon>
        <taxon>Trypanosomatida</taxon>
        <taxon>Trypanosomatidae</taxon>
        <taxon>Trypanosoma</taxon>
        <taxon>Herpetosoma</taxon>
    </lineage>
</organism>
<keyword evidence="2" id="KW-1185">Reference proteome</keyword>
<gene>
    <name evidence="1" type="ORF">TraAM80_10209</name>
</gene>
<sequence length="106" mass="12338">MRSVRSFWSLPFRRLPITIVLPQLLDAKSAFAVKLQGQIGPSRRRHAHHTYEHLTGKWLGHKNSRSSLSTAMPNPTRQCHQSQMRRVARLKAKLSVFEFSRSFEEQ</sequence>
<dbReference type="RefSeq" id="XP_029233280.1">
    <property type="nucleotide sequence ID" value="XM_029386847.1"/>
</dbReference>
<dbReference type="AlphaFoldDB" id="A0A3R7K7P3"/>
<reference evidence="1 2" key="1">
    <citation type="journal article" date="2018" name="BMC Genomics">
        <title>Genomic comparison of Trypanosoma conorhini and Trypanosoma rangeli to Trypanosoma cruzi strains of high and low virulence.</title>
        <authorList>
            <person name="Bradwell K.R."/>
            <person name="Koparde V.N."/>
            <person name="Matveyev A.V."/>
            <person name="Serrano M.G."/>
            <person name="Alves J.M."/>
            <person name="Parikh H."/>
            <person name="Huang B."/>
            <person name="Lee V."/>
            <person name="Espinosa-Alvarez O."/>
            <person name="Ortiz P.A."/>
            <person name="Costa-Martins A.G."/>
            <person name="Teixeira M.M."/>
            <person name="Buck G.A."/>
        </authorList>
    </citation>
    <scope>NUCLEOTIDE SEQUENCE [LARGE SCALE GENOMIC DNA]</scope>
    <source>
        <strain evidence="1 2">AM80</strain>
    </source>
</reference>
<evidence type="ECO:0000313" key="1">
    <source>
        <dbReference type="EMBL" id="RNE95467.1"/>
    </source>
</evidence>
<proteinExistence type="predicted"/>
<protein>
    <submittedName>
        <fullName evidence="1">Uncharacterized protein</fullName>
    </submittedName>
</protein>
<evidence type="ECO:0000313" key="2">
    <source>
        <dbReference type="Proteomes" id="UP000283634"/>
    </source>
</evidence>
<dbReference type="EMBL" id="MKGL01000854">
    <property type="protein sequence ID" value="RNE95467.1"/>
    <property type="molecule type" value="Genomic_DNA"/>
</dbReference>
<dbReference type="Proteomes" id="UP000283634">
    <property type="component" value="Unassembled WGS sequence"/>
</dbReference>
<comment type="caution">
    <text evidence="1">The sequence shown here is derived from an EMBL/GenBank/DDBJ whole genome shotgun (WGS) entry which is preliminary data.</text>
</comment>
<name>A0A3R7K7P3_TRYRA</name>